<dbReference type="RefSeq" id="WP_160773041.1">
    <property type="nucleotide sequence ID" value="NZ_WTYV01000007.1"/>
</dbReference>
<dbReference type="EMBL" id="WTYV01000007">
    <property type="protein sequence ID" value="MXO73115.1"/>
    <property type="molecule type" value="Genomic_DNA"/>
</dbReference>
<protein>
    <submittedName>
        <fullName evidence="1">DUF1398 domain-containing protein</fullName>
    </submittedName>
</protein>
<dbReference type="Proteomes" id="UP000466966">
    <property type="component" value="Unassembled WGS sequence"/>
</dbReference>
<name>A0A844YXP3_9SPHN</name>
<evidence type="ECO:0000313" key="1">
    <source>
        <dbReference type="EMBL" id="MXO73115.1"/>
    </source>
</evidence>
<comment type="caution">
    <text evidence="1">The sequence shown here is derived from an EMBL/GenBank/DDBJ whole genome shotgun (WGS) entry which is preliminary data.</text>
</comment>
<gene>
    <name evidence="1" type="ORF">GRI99_15915</name>
</gene>
<reference evidence="1 2" key="1">
    <citation type="submission" date="2019-12" db="EMBL/GenBank/DDBJ databases">
        <title>Genomic-based taxomic classification of the family Erythrobacteraceae.</title>
        <authorList>
            <person name="Xu L."/>
        </authorList>
    </citation>
    <scope>NUCLEOTIDE SEQUENCE [LARGE SCALE GENOMIC DNA]</scope>
    <source>
        <strain evidence="1 2">M0322</strain>
    </source>
</reference>
<dbReference type="InterPro" id="IPR036696">
    <property type="entry name" value="YdfO-like_sf"/>
</dbReference>
<sequence>MTPSQKHTAATCLAAAHDGSMAFPQIIGRLRAAEFEGYLVDYRAASQTFYLPSGEALTMPLDAYPGEVVATFDQEEIRRAIEWAQSGDPAYSFPAFSTRVKMAGCAGYIASFSGARVLYFGRTGDCHIEHFG</sequence>
<dbReference type="SUPFAM" id="SSF160419">
    <property type="entry name" value="YdfO-like"/>
    <property type="match status" value="1"/>
</dbReference>
<keyword evidence="2" id="KW-1185">Reference proteome</keyword>
<proteinExistence type="predicted"/>
<evidence type="ECO:0000313" key="2">
    <source>
        <dbReference type="Proteomes" id="UP000466966"/>
    </source>
</evidence>
<accession>A0A844YXP3</accession>
<dbReference type="OrthoDB" id="7571760at2"/>
<dbReference type="AlphaFoldDB" id="A0A844YXP3"/>
<organism evidence="1 2">
    <name type="scientific">Alteraurantiacibacter buctensis</name>
    <dbReference type="NCBI Taxonomy" id="1503981"/>
    <lineage>
        <taxon>Bacteria</taxon>
        <taxon>Pseudomonadati</taxon>
        <taxon>Pseudomonadota</taxon>
        <taxon>Alphaproteobacteria</taxon>
        <taxon>Sphingomonadales</taxon>
        <taxon>Erythrobacteraceae</taxon>
        <taxon>Alteraurantiacibacter</taxon>
    </lineage>
</organism>